<dbReference type="PANTHER" id="PTHR18866">
    <property type="entry name" value="CARBOXYLASE:PYRUVATE/ACETYL-COA/PROPIONYL-COA CARBOXYLASE"/>
    <property type="match status" value="1"/>
</dbReference>
<dbReference type="RefSeq" id="WP_219353611.1">
    <property type="nucleotide sequence ID" value="NZ_CP080034.1"/>
</dbReference>
<reference evidence="10 11" key="1">
    <citation type="submission" date="2021-07" db="EMBL/GenBank/DDBJ databases">
        <title>Isolation and characterization of bacteria from a gold mining with a capacity of golden bioaccumulation.</title>
        <authorList>
            <person name="Yang X.J."/>
        </authorList>
    </citation>
    <scope>NUCLEOTIDE SEQUENCE [LARGE SCALE GENOMIC DNA]</scope>
    <source>
        <strain evidence="10 11">Au29</strain>
    </source>
</reference>
<dbReference type="PROSITE" id="PS50968">
    <property type="entry name" value="BIOTINYL_LIPOYL"/>
    <property type="match status" value="1"/>
</dbReference>
<keyword evidence="4 6" id="KW-0067">ATP-binding</keyword>
<dbReference type="PROSITE" id="PS00188">
    <property type="entry name" value="BIOTIN"/>
    <property type="match status" value="1"/>
</dbReference>
<keyword evidence="11" id="KW-1185">Reference proteome</keyword>
<evidence type="ECO:0000259" key="7">
    <source>
        <dbReference type="PROSITE" id="PS50968"/>
    </source>
</evidence>
<evidence type="ECO:0000313" key="11">
    <source>
        <dbReference type="Proteomes" id="UP000824334"/>
    </source>
</evidence>
<evidence type="ECO:0000313" key="10">
    <source>
        <dbReference type="EMBL" id="QYC10906.1"/>
    </source>
</evidence>
<dbReference type="InterPro" id="IPR005481">
    <property type="entry name" value="BC-like_N"/>
</dbReference>
<accession>A0ABX8TI52</accession>
<keyword evidence="2" id="KW-0436">Ligase</keyword>
<dbReference type="InterPro" id="IPR000089">
    <property type="entry name" value="Biotin_lipoyl"/>
</dbReference>
<dbReference type="PANTHER" id="PTHR18866:SF33">
    <property type="entry name" value="METHYLCROTONOYL-COA CARBOXYLASE SUBUNIT ALPHA, MITOCHONDRIAL-RELATED"/>
    <property type="match status" value="1"/>
</dbReference>
<evidence type="ECO:0000256" key="6">
    <source>
        <dbReference type="PROSITE-ProRule" id="PRU00409"/>
    </source>
</evidence>
<dbReference type="CDD" id="cd06850">
    <property type="entry name" value="biotinyl_domain"/>
    <property type="match status" value="1"/>
</dbReference>
<evidence type="ECO:0000256" key="1">
    <source>
        <dbReference type="ARBA" id="ARBA00001953"/>
    </source>
</evidence>
<dbReference type="InterPro" id="IPR011764">
    <property type="entry name" value="Biotin_carboxylation_dom"/>
</dbReference>
<dbReference type="Pfam" id="PF02785">
    <property type="entry name" value="Biotin_carb_C"/>
    <property type="match status" value="1"/>
</dbReference>
<comment type="cofactor">
    <cofactor evidence="1">
        <name>biotin</name>
        <dbReference type="ChEBI" id="CHEBI:57586"/>
    </cofactor>
</comment>
<dbReference type="Pfam" id="PF00364">
    <property type="entry name" value="Biotin_lipoyl"/>
    <property type="match status" value="1"/>
</dbReference>
<dbReference type="SMART" id="SM00878">
    <property type="entry name" value="Biotin_carb_C"/>
    <property type="match status" value="1"/>
</dbReference>
<evidence type="ECO:0000256" key="4">
    <source>
        <dbReference type="ARBA" id="ARBA00022840"/>
    </source>
</evidence>
<dbReference type="PROSITE" id="PS50975">
    <property type="entry name" value="ATP_GRASP"/>
    <property type="match status" value="1"/>
</dbReference>
<dbReference type="EMBL" id="CP080034">
    <property type="protein sequence ID" value="QYC10906.1"/>
    <property type="molecule type" value="Genomic_DNA"/>
</dbReference>
<dbReference type="InterPro" id="IPR011761">
    <property type="entry name" value="ATP-grasp"/>
</dbReference>
<dbReference type="PROSITE" id="PS50979">
    <property type="entry name" value="BC"/>
    <property type="match status" value="1"/>
</dbReference>
<keyword evidence="5" id="KW-0092">Biotin</keyword>
<evidence type="ECO:0000256" key="5">
    <source>
        <dbReference type="ARBA" id="ARBA00023267"/>
    </source>
</evidence>
<dbReference type="InterPro" id="IPR050856">
    <property type="entry name" value="Biotin_carboxylase_complex"/>
</dbReference>
<dbReference type="Pfam" id="PF02786">
    <property type="entry name" value="CPSase_L_D2"/>
    <property type="match status" value="1"/>
</dbReference>
<dbReference type="InterPro" id="IPR001882">
    <property type="entry name" value="Biotin_BS"/>
</dbReference>
<name>A0ABX8TI52_9CAUL</name>
<gene>
    <name evidence="10" type="ORF">KWG56_02510</name>
</gene>
<sequence>MFKSVLVANRGEIACRVFRTAKRMGIRTIAVYSEADAHALHVREADEAVLIGPAAARESYLDGAKVLAAAKATGAEAIHPGYGFLSENAEFAEAVAAAGLIWIGPDPSSIRAMGLKDAAKDLMIRADVPVTPGYQGADQSEETLTAEAARIGYPVLIKAVAGGGGKGMKRVDDPADFAAGLASAKREGAAAFGDDRVLIERYITRPRHIEVQVFGDKHGNVVHLYERDCSLQRRHQKVIEEAPAPGMSEAVRAAVTGAAIKAAKAVNYVGAGTIEFIADASDGLKADGVWFMEMNTRLQVEHPVTESVTGVDLVEWQFRVAAGEPIPLKQDEIKLNGWAMEARLYAEDPANGFLPSIGKLEHFVMPDRIRVDTGVEQGGEVSQFYDPMIAKLIVHEDTREAAAARLAEAAGEVEVWPVKANAGFLKRCLVHPRFVAGDVDTGFIAEEEAALLGSGPSSDARVAALNLIADHHHLSPQLGEYLSPWSSDADSAAVGFRLNGPSRALFQTQINGERVEGSALSNGRGDFSWKIEVDGRAVVSRAAGDRIVVGDDVTLGYVGAMGGVEGVIFEHGDAWPVTAISHVRGQGEGSASDGSLRAPMPGKIVATPAKAGDVVTKGQPVVVLEAMKMEHALTAPFDGVVESVSSSVGDQVTEATVLAVVKASAEAV</sequence>
<evidence type="ECO:0000259" key="9">
    <source>
        <dbReference type="PROSITE" id="PS50979"/>
    </source>
</evidence>
<feature type="domain" description="Lipoyl-binding" evidence="7">
    <location>
        <begin position="585"/>
        <end position="662"/>
    </location>
</feature>
<evidence type="ECO:0000256" key="2">
    <source>
        <dbReference type="ARBA" id="ARBA00022598"/>
    </source>
</evidence>
<evidence type="ECO:0000256" key="3">
    <source>
        <dbReference type="ARBA" id="ARBA00022741"/>
    </source>
</evidence>
<protein>
    <submittedName>
        <fullName evidence="10">ATP-grasp domain-containing protein</fullName>
    </submittedName>
</protein>
<evidence type="ECO:0000259" key="8">
    <source>
        <dbReference type="PROSITE" id="PS50975"/>
    </source>
</evidence>
<feature type="domain" description="Biotin carboxylation" evidence="9">
    <location>
        <begin position="1"/>
        <end position="449"/>
    </location>
</feature>
<dbReference type="InterPro" id="IPR005482">
    <property type="entry name" value="Biotin_COase_C"/>
</dbReference>
<dbReference type="PROSITE" id="PS00867">
    <property type="entry name" value="CPSASE_2"/>
    <property type="match status" value="1"/>
</dbReference>
<dbReference type="Proteomes" id="UP000824334">
    <property type="component" value="Chromosome"/>
</dbReference>
<feature type="domain" description="ATP-grasp" evidence="8">
    <location>
        <begin position="120"/>
        <end position="322"/>
    </location>
</feature>
<dbReference type="InterPro" id="IPR005479">
    <property type="entry name" value="CPAse_ATP-bd"/>
</dbReference>
<dbReference type="Pfam" id="PF00289">
    <property type="entry name" value="Biotin_carb_N"/>
    <property type="match status" value="1"/>
</dbReference>
<organism evidence="10 11">
    <name type="scientific">Brevundimonas nasdae</name>
    <dbReference type="NCBI Taxonomy" id="172043"/>
    <lineage>
        <taxon>Bacteria</taxon>
        <taxon>Pseudomonadati</taxon>
        <taxon>Pseudomonadota</taxon>
        <taxon>Alphaproteobacteria</taxon>
        <taxon>Caulobacterales</taxon>
        <taxon>Caulobacteraceae</taxon>
        <taxon>Brevundimonas</taxon>
    </lineage>
</organism>
<proteinExistence type="predicted"/>
<keyword evidence="3 6" id="KW-0547">Nucleotide-binding</keyword>
<dbReference type="GeneID" id="94374120"/>